<evidence type="ECO:0000256" key="1">
    <source>
        <dbReference type="ARBA" id="ARBA00001478"/>
    </source>
</evidence>
<comment type="similarity">
    <text evidence="4">Belongs to the glycosyltransferase 1 family. Bacterial/plant glycogen synthase subfamily.</text>
</comment>
<protein>
    <recommendedName>
        <fullName evidence="6">Glycogen synthase</fullName>
        <ecNumber evidence="5">2.4.1.21</ecNumber>
    </recommendedName>
    <alternativeName>
        <fullName evidence="10">Starch [bacterial glycogen] synthase</fullName>
    </alternativeName>
</protein>
<name>A0A447JAV7_SALET</name>
<dbReference type="PANTHER" id="PTHR45825">
    <property type="entry name" value="GRANULE-BOUND STARCH SYNTHASE 1, CHLOROPLASTIC/AMYLOPLASTIC"/>
    <property type="match status" value="1"/>
</dbReference>
<feature type="domain" description="Starch synthase catalytic" evidence="11">
    <location>
        <begin position="2"/>
        <end position="205"/>
    </location>
</feature>
<dbReference type="Pfam" id="PF08323">
    <property type="entry name" value="Glyco_transf_5"/>
    <property type="match status" value="1"/>
</dbReference>
<dbReference type="GO" id="GO:0009011">
    <property type="term" value="F:alpha-1,4-glucan glucosyltransferase (ADP-glucose donor) activity"/>
    <property type="evidence" value="ECO:0007669"/>
    <property type="project" value="UniProtKB-EC"/>
</dbReference>
<evidence type="ECO:0000256" key="10">
    <source>
        <dbReference type="ARBA" id="ARBA00031722"/>
    </source>
</evidence>
<comment type="pathway">
    <text evidence="3">Glycan biosynthesis; glycogen biosynthesis.</text>
</comment>
<dbReference type="GO" id="GO:0005978">
    <property type="term" value="P:glycogen biosynthetic process"/>
    <property type="evidence" value="ECO:0007669"/>
    <property type="project" value="UniProtKB-KW"/>
</dbReference>
<evidence type="ECO:0000256" key="4">
    <source>
        <dbReference type="ARBA" id="ARBA00010281"/>
    </source>
</evidence>
<keyword evidence="8 12" id="KW-0808">Transferase</keyword>
<dbReference type="GO" id="GO:0005829">
    <property type="term" value="C:cytosol"/>
    <property type="evidence" value="ECO:0007669"/>
    <property type="project" value="TreeGrafter"/>
</dbReference>
<sequence length="217" mass="24171">MQVLHVCSEMFPLLKTGGLADVIGALPAAQIADGVDVRVLLPGFPDIRRGIPDAHVVSRRDTFAGKISLLFGHYNGVGIYLIDAPHLYERPGSPYHDTNLYAYTDNVLRFALLGWVGCEMACGLDPFWRPDVVHAHDWHAGLAPAYLAARGRPAKSVFTVHNLAYQGMFYAKHMDDIELPWSFFNMHGLEFNGQLSFFEGRFVLCRPYYGGEPDLCA</sequence>
<dbReference type="Proteomes" id="UP000281393">
    <property type="component" value="Chromosome"/>
</dbReference>
<reference evidence="12 13" key="1">
    <citation type="submission" date="2018-12" db="EMBL/GenBank/DDBJ databases">
        <authorList>
            <consortium name="Pathogen Informatics"/>
        </authorList>
    </citation>
    <scope>NUCLEOTIDE SEQUENCE [LARGE SCALE GENOMIC DNA]</scope>
    <source>
        <strain evidence="12 13">NCTC7102</strain>
    </source>
</reference>
<evidence type="ECO:0000256" key="8">
    <source>
        <dbReference type="ARBA" id="ARBA00022679"/>
    </source>
</evidence>
<evidence type="ECO:0000313" key="12">
    <source>
        <dbReference type="EMBL" id="VDY37203.1"/>
    </source>
</evidence>
<evidence type="ECO:0000259" key="11">
    <source>
        <dbReference type="Pfam" id="PF08323"/>
    </source>
</evidence>
<dbReference type="EC" id="2.4.1.21" evidence="5"/>
<dbReference type="SUPFAM" id="SSF53756">
    <property type="entry name" value="UDP-Glycosyltransferase/glycogen phosphorylase"/>
    <property type="match status" value="1"/>
</dbReference>
<evidence type="ECO:0000256" key="9">
    <source>
        <dbReference type="ARBA" id="ARBA00023056"/>
    </source>
</evidence>
<keyword evidence="7 12" id="KW-0328">Glycosyltransferase</keyword>
<comment type="function">
    <text evidence="2">Synthesizes alpha-1,4-glucan chains using ADP-glucose.</text>
</comment>
<comment type="catalytic activity">
    <reaction evidence="1">
        <text>[(1-&gt;4)-alpha-D-glucosyl](n) + ADP-alpha-D-glucose = [(1-&gt;4)-alpha-D-glucosyl](n+1) + ADP + H(+)</text>
        <dbReference type="Rhea" id="RHEA:18189"/>
        <dbReference type="Rhea" id="RHEA-COMP:9584"/>
        <dbReference type="Rhea" id="RHEA-COMP:9587"/>
        <dbReference type="ChEBI" id="CHEBI:15378"/>
        <dbReference type="ChEBI" id="CHEBI:15444"/>
        <dbReference type="ChEBI" id="CHEBI:57498"/>
        <dbReference type="ChEBI" id="CHEBI:456216"/>
        <dbReference type="EC" id="2.4.1.21"/>
    </reaction>
</comment>
<dbReference type="EMBL" id="LR133909">
    <property type="protein sequence ID" value="VDY37203.1"/>
    <property type="molecule type" value="Genomic_DNA"/>
</dbReference>
<evidence type="ECO:0000256" key="6">
    <source>
        <dbReference type="ARBA" id="ARBA00019935"/>
    </source>
</evidence>
<evidence type="ECO:0000256" key="3">
    <source>
        <dbReference type="ARBA" id="ARBA00004964"/>
    </source>
</evidence>
<dbReference type="PANTHER" id="PTHR45825:SF11">
    <property type="entry name" value="ALPHA AMYLASE DOMAIN-CONTAINING PROTEIN"/>
    <property type="match status" value="1"/>
</dbReference>
<dbReference type="AlphaFoldDB" id="A0A447JAV7"/>
<evidence type="ECO:0000256" key="5">
    <source>
        <dbReference type="ARBA" id="ARBA00012588"/>
    </source>
</evidence>
<proteinExistence type="inferred from homology"/>
<evidence type="ECO:0000256" key="2">
    <source>
        <dbReference type="ARBA" id="ARBA00002764"/>
    </source>
</evidence>
<evidence type="ECO:0000256" key="7">
    <source>
        <dbReference type="ARBA" id="ARBA00022676"/>
    </source>
</evidence>
<dbReference type="FunFam" id="3.40.50.2000:FF:000011">
    <property type="entry name" value="Glycogen synthase"/>
    <property type="match status" value="1"/>
</dbReference>
<organism evidence="12 13">
    <name type="scientific">Salmonella enterica subsp. enterica serovar Daytona</name>
    <dbReference type="NCBI Taxonomy" id="1962639"/>
    <lineage>
        <taxon>Bacteria</taxon>
        <taxon>Pseudomonadati</taxon>
        <taxon>Pseudomonadota</taxon>
        <taxon>Gammaproteobacteria</taxon>
        <taxon>Enterobacterales</taxon>
        <taxon>Enterobacteriaceae</taxon>
        <taxon>Salmonella</taxon>
    </lineage>
</organism>
<dbReference type="Gene3D" id="3.40.50.2000">
    <property type="entry name" value="Glycogen Phosphorylase B"/>
    <property type="match status" value="1"/>
</dbReference>
<dbReference type="InterPro" id="IPR013534">
    <property type="entry name" value="Starch_synth_cat_dom"/>
</dbReference>
<keyword evidence="9" id="KW-0320">Glycogen biosynthesis</keyword>
<accession>A0A447JAV7</accession>
<gene>
    <name evidence="12" type="primary">glgA_1</name>
    <name evidence="12" type="ORF">NCTC7102_00413</name>
</gene>
<evidence type="ECO:0000313" key="13">
    <source>
        <dbReference type="Proteomes" id="UP000281393"/>
    </source>
</evidence>